<protein>
    <submittedName>
        <fullName evidence="5">Ophiobolin F synthase 1</fullName>
    </submittedName>
</protein>
<evidence type="ECO:0000256" key="1">
    <source>
        <dbReference type="ARBA" id="ARBA00022679"/>
    </source>
</evidence>
<dbReference type="PANTHER" id="PTHR12001">
    <property type="entry name" value="GERANYLGERANYL PYROPHOSPHATE SYNTHASE"/>
    <property type="match status" value="1"/>
</dbReference>
<dbReference type="SUPFAM" id="SSF48576">
    <property type="entry name" value="Terpenoid synthases"/>
    <property type="match status" value="1"/>
</dbReference>
<keyword evidence="6" id="KW-1185">Reference proteome</keyword>
<accession>A0A1Q8RTI7</accession>
<dbReference type="Proteomes" id="UP000186583">
    <property type="component" value="Unassembled WGS sequence"/>
</dbReference>
<evidence type="ECO:0000256" key="2">
    <source>
        <dbReference type="ARBA" id="ARBA00022723"/>
    </source>
</evidence>
<dbReference type="EMBL" id="MPGH01000091">
    <property type="protein sequence ID" value="OLN87483.1"/>
    <property type="molecule type" value="Genomic_DNA"/>
</dbReference>
<keyword evidence="3" id="KW-0460">Magnesium</keyword>
<evidence type="ECO:0000313" key="5">
    <source>
        <dbReference type="EMBL" id="OLN87483.1"/>
    </source>
</evidence>
<comment type="similarity">
    <text evidence="4">Belongs to the FPP/GGPP synthase family.</text>
</comment>
<comment type="caution">
    <text evidence="5">The sequence shown here is derived from an EMBL/GenBank/DDBJ whole genome shotgun (WGS) entry which is preliminary data.</text>
</comment>
<dbReference type="Gene3D" id="1.10.600.10">
    <property type="entry name" value="Farnesyl Diphosphate Synthase"/>
    <property type="match status" value="1"/>
</dbReference>
<dbReference type="InterPro" id="IPR008949">
    <property type="entry name" value="Isoprenoid_synthase_dom_sf"/>
</dbReference>
<dbReference type="AlphaFoldDB" id="A0A1Q8RTI7"/>
<keyword evidence="1 4" id="KW-0808">Transferase</keyword>
<dbReference type="PANTHER" id="PTHR12001:SF72">
    <property type="entry name" value="THIJ_PFPI FAMILY PROTEIN (AFU_ORTHOLOGUE AFUA_3G01210)-RELATED"/>
    <property type="match status" value="1"/>
</dbReference>
<evidence type="ECO:0000256" key="3">
    <source>
        <dbReference type="ARBA" id="ARBA00022842"/>
    </source>
</evidence>
<dbReference type="OrthoDB" id="6921389at2759"/>
<dbReference type="GO" id="GO:0046872">
    <property type="term" value="F:metal ion binding"/>
    <property type="evidence" value="ECO:0007669"/>
    <property type="project" value="UniProtKB-KW"/>
</dbReference>
<reference evidence="5 6" key="1">
    <citation type="submission" date="2016-11" db="EMBL/GenBank/DDBJ databases">
        <title>Draft Genome Assembly of Colletotrichum chlorophyti a pathogen of herbaceous plants.</title>
        <authorList>
            <person name="Gan P."/>
            <person name="Narusaka M."/>
            <person name="Tsushima A."/>
            <person name="Narusaka Y."/>
            <person name="Takano Y."/>
            <person name="Shirasu K."/>
        </authorList>
    </citation>
    <scope>NUCLEOTIDE SEQUENCE [LARGE SCALE GENOMIC DNA]</scope>
    <source>
        <strain evidence="5 6">NTL11</strain>
    </source>
</reference>
<evidence type="ECO:0000256" key="4">
    <source>
        <dbReference type="RuleBase" id="RU004466"/>
    </source>
</evidence>
<keyword evidence="2" id="KW-0479">Metal-binding</keyword>
<sequence>MSLNTDGGAIRLNDIEDDSSLRRESPAAHIIYGTAQCINAANYMVVMVLAELQKLRSPAKTSILIELESLFLGQSEDLLWKYQVECPSTDEYMEMIDNSREADQTAYVRRADKIESETGGLFRLCFRLLQAESSRADVRHLDPRPFVRQLSLYFQIRDDYQNLVSDQYAKQKGFAEDLGEGKISLPIILTLQRVRTRPEIMGIMKHKKPGPMPLEMKQFIVAEMRKSGALEVTHKLLKEMQEELITELRRLERDFGSKNPTLELVLRKLWIQ</sequence>
<dbReference type="GO" id="GO:0046165">
    <property type="term" value="P:alcohol biosynthetic process"/>
    <property type="evidence" value="ECO:0007669"/>
    <property type="project" value="UniProtKB-ARBA"/>
</dbReference>
<evidence type="ECO:0000313" key="6">
    <source>
        <dbReference type="Proteomes" id="UP000186583"/>
    </source>
</evidence>
<dbReference type="InterPro" id="IPR000092">
    <property type="entry name" value="Polyprenyl_synt"/>
</dbReference>
<proteinExistence type="inferred from homology"/>
<dbReference type="GO" id="GO:0004659">
    <property type="term" value="F:prenyltransferase activity"/>
    <property type="evidence" value="ECO:0007669"/>
    <property type="project" value="InterPro"/>
</dbReference>
<organism evidence="5 6">
    <name type="scientific">Colletotrichum chlorophyti</name>
    <dbReference type="NCBI Taxonomy" id="708187"/>
    <lineage>
        <taxon>Eukaryota</taxon>
        <taxon>Fungi</taxon>
        <taxon>Dikarya</taxon>
        <taxon>Ascomycota</taxon>
        <taxon>Pezizomycotina</taxon>
        <taxon>Sordariomycetes</taxon>
        <taxon>Hypocreomycetidae</taxon>
        <taxon>Glomerellales</taxon>
        <taxon>Glomerellaceae</taxon>
        <taxon>Colletotrichum</taxon>
    </lineage>
</organism>
<dbReference type="Pfam" id="PF00348">
    <property type="entry name" value="polyprenyl_synt"/>
    <property type="match status" value="1"/>
</dbReference>
<name>A0A1Q8RTI7_9PEZI</name>
<dbReference type="GO" id="GO:0043386">
    <property type="term" value="P:mycotoxin biosynthetic process"/>
    <property type="evidence" value="ECO:0007669"/>
    <property type="project" value="UniProtKB-ARBA"/>
</dbReference>
<dbReference type="GO" id="GO:0008299">
    <property type="term" value="P:isoprenoid biosynthetic process"/>
    <property type="evidence" value="ECO:0007669"/>
    <property type="project" value="InterPro"/>
</dbReference>
<dbReference type="STRING" id="708187.A0A1Q8RTI7"/>
<gene>
    <name evidence="5" type="ORF">CCHL11_06198</name>
</gene>